<gene>
    <name evidence="2" type="ORF">SDC9_127313</name>
</gene>
<reference evidence="2" key="1">
    <citation type="submission" date="2019-08" db="EMBL/GenBank/DDBJ databases">
        <authorList>
            <person name="Kucharzyk K."/>
            <person name="Murdoch R.W."/>
            <person name="Higgins S."/>
            <person name="Loffler F."/>
        </authorList>
    </citation>
    <scope>NUCLEOTIDE SEQUENCE</scope>
</reference>
<sequence>MPLALALSQAQLFLARLAHQESLRPNACPQPAHAERAPGQSGTPRTFPSARTQTTHNK</sequence>
<accession>A0A645CT12</accession>
<dbReference type="EMBL" id="VSSQ01029936">
    <property type="protein sequence ID" value="MPM80266.1"/>
    <property type="molecule type" value="Genomic_DNA"/>
</dbReference>
<feature type="compositionally biased region" description="Polar residues" evidence="1">
    <location>
        <begin position="40"/>
        <end position="58"/>
    </location>
</feature>
<name>A0A645CT12_9ZZZZ</name>
<evidence type="ECO:0000313" key="2">
    <source>
        <dbReference type="EMBL" id="MPM80266.1"/>
    </source>
</evidence>
<comment type="caution">
    <text evidence="2">The sequence shown here is derived from an EMBL/GenBank/DDBJ whole genome shotgun (WGS) entry which is preliminary data.</text>
</comment>
<protein>
    <submittedName>
        <fullName evidence="2">Uncharacterized protein</fullName>
    </submittedName>
</protein>
<dbReference type="AlphaFoldDB" id="A0A645CT12"/>
<evidence type="ECO:0000256" key="1">
    <source>
        <dbReference type="SAM" id="MobiDB-lite"/>
    </source>
</evidence>
<organism evidence="2">
    <name type="scientific">bioreactor metagenome</name>
    <dbReference type="NCBI Taxonomy" id="1076179"/>
    <lineage>
        <taxon>unclassified sequences</taxon>
        <taxon>metagenomes</taxon>
        <taxon>ecological metagenomes</taxon>
    </lineage>
</organism>
<feature type="region of interest" description="Disordered" evidence="1">
    <location>
        <begin position="24"/>
        <end position="58"/>
    </location>
</feature>
<proteinExistence type="predicted"/>